<sequence length="20" mass="2094">MDGTGRRSEAICARVGIACK</sequence>
<evidence type="ECO:0000313" key="2">
    <source>
        <dbReference type="Proteomes" id="UP000188268"/>
    </source>
</evidence>
<reference evidence="1 2" key="1">
    <citation type="submission" date="2013-09" db="EMBL/GenBank/DDBJ databases">
        <title>Corchorus capsularis genome sequencing.</title>
        <authorList>
            <person name="Alam M."/>
            <person name="Haque M.S."/>
            <person name="Islam M.S."/>
            <person name="Emdad E.M."/>
            <person name="Islam M.M."/>
            <person name="Ahmed B."/>
            <person name="Halim A."/>
            <person name="Hossen Q.M.M."/>
            <person name="Hossain M.Z."/>
            <person name="Ahmed R."/>
            <person name="Khan M.M."/>
            <person name="Islam R."/>
            <person name="Rashid M.M."/>
            <person name="Khan S.A."/>
            <person name="Rahman M.S."/>
            <person name="Alam M."/>
        </authorList>
    </citation>
    <scope>NUCLEOTIDE SEQUENCE [LARGE SCALE GENOMIC DNA]</scope>
    <source>
        <strain evidence="2">cv. CVL-1</strain>
        <tissue evidence="1">Whole seedling</tissue>
    </source>
</reference>
<dbReference type="AlphaFoldDB" id="A0A1R3FW01"/>
<dbReference type="Gramene" id="OMO50037">
    <property type="protein sequence ID" value="OMO50037"/>
    <property type="gene ID" value="CCACVL1_30672"/>
</dbReference>
<organism evidence="1 2">
    <name type="scientific">Corchorus capsularis</name>
    <name type="common">Jute</name>
    <dbReference type="NCBI Taxonomy" id="210143"/>
    <lineage>
        <taxon>Eukaryota</taxon>
        <taxon>Viridiplantae</taxon>
        <taxon>Streptophyta</taxon>
        <taxon>Embryophyta</taxon>
        <taxon>Tracheophyta</taxon>
        <taxon>Spermatophyta</taxon>
        <taxon>Magnoliopsida</taxon>
        <taxon>eudicotyledons</taxon>
        <taxon>Gunneridae</taxon>
        <taxon>Pentapetalae</taxon>
        <taxon>rosids</taxon>
        <taxon>malvids</taxon>
        <taxon>Malvales</taxon>
        <taxon>Malvaceae</taxon>
        <taxon>Grewioideae</taxon>
        <taxon>Apeibeae</taxon>
        <taxon>Corchorus</taxon>
    </lineage>
</organism>
<gene>
    <name evidence="1" type="ORF">CCACVL1_30672</name>
</gene>
<keyword evidence="2" id="KW-1185">Reference proteome</keyword>
<evidence type="ECO:0000313" key="1">
    <source>
        <dbReference type="EMBL" id="OMO50037.1"/>
    </source>
</evidence>
<name>A0A1R3FW01_COCAP</name>
<dbReference type="Proteomes" id="UP000188268">
    <property type="component" value="Unassembled WGS sequence"/>
</dbReference>
<accession>A0A1R3FW01</accession>
<proteinExistence type="predicted"/>
<comment type="caution">
    <text evidence="1">The sequence shown here is derived from an EMBL/GenBank/DDBJ whole genome shotgun (WGS) entry which is preliminary data.</text>
</comment>
<protein>
    <submittedName>
        <fullName evidence="1">Uncharacterized protein</fullName>
    </submittedName>
</protein>
<dbReference type="EMBL" id="AWWV01016305">
    <property type="protein sequence ID" value="OMO50037.1"/>
    <property type="molecule type" value="Genomic_DNA"/>
</dbReference>